<sequence length="375" mass="42003">MRLSRMICLLAAHGLYICTVSAVLDRSRSQFRTWFPTIEKYSKEHWMKEDCPRQFEAYFDENLKEEPGDHRYSGELLNCILNVYGEVNKANMAVTAILLALLPGGLVQFGPSMAEISLLSTRRPLLAMLLGFGLMSPNPTEFEYEAILEKASNNNEPLVPLRILDGRSFAAKALVSLVEYGIGLAATGNLFWEVYRFTYRAISLAPMVVYIHGLPETSILFGWAFLNIPIYLLSFGVFALTFCRTTPGSNFVRLVVDELTPCGQGRNHTIRRRNNRRFQQNLLGAAVRVIGGLHIILGTVLIGSIVLIPLADSLPVIYTFVFAALFTRAVLVHELNGLARKTTVEKEKMPREVDAEAKGLLCVNCIPLNQRDMEE</sequence>
<keyword evidence="1" id="KW-0812">Transmembrane</keyword>
<keyword evidence="1" id="KW-0472">Membrane</keyword>
<comment type="caution">
    <text evidence="3">The sequence shown here is derived from an EMBL/GenBank/DDBJ whole genome shotgun (WGS) entry which is preliminary data.</text>
</comment>
<reference evidence="3" key="1">
    <citation type="submission" date="2013-05" db="EMBL/GenBank/DDBJ databases">
        <title>Draft genome sequences of six wheat associated Fusarium spp. isolates.</title>
        <authorList>
            <person name="Moolhuijzen P.M."/>
            <person name="Manners J.M."/>
            <person name="Wilcox S."/>
            <person name="Bellgard M.I."/>
            <person name="Gardiner D.M."/>
        </authorList>
    </citation>
    <scope>NUCLEOTIDE SEQUENCE</scope>
    <source>
        <strain evidence="3">CS5907</strain>
    </source>
</reference>
<protein>
    <submittedName>
        <fullName evidence="3">WGS project CBMG000000000 data, contig CS5907-c002236</fullName>
    </submittedName>
</protein>
<evidence type="ECO:0000256" key="1">
    <source>
        <dbReference type="SAM" id="Phobius"/>
    </source>
</evidence>
<feature type="transmembrane region" description="Helical" evidence="1">
    <location>
        <begin position="314"/>
        <end position="331"/>
    </location>
</feature>
<accession>A0A090M9H9</accession>
<keyword evidence="1" id="KW-1133">Transmembrane helix</keyword>
<feature type="chain" id="PRO_5001860283" evidence="2">
    <location>
        <begin position="23"/>
        <end position="375"/>
    </location>
</feature>
<keyword evidence="2" id="KW-0732">Signal</keyword>
<gene>
    <name evidence="3" type="ORF">BN851_0106090</name>
</gene>
<feature type="transmembrane region" description="Helical" evidence="1">
    <location>
        <begin position="92"/>
        <end position="114"/>
    </location>
</feature>
<name>A0A090M9H9_9HYPO</name>
<evidence type="ECO:0000313" key="3">
    <source>
        <dbReference type="EMBL" id="CEG03759.1"/>
    </source>
</evidence>
<dbReference type="AlphaFoldDB" id="A0A090M9H9"/>
<evidence type="ECO:0000256" key="2">
    <source>
        <dbReference type="SAM" id="SignalP"/>
    </source>
</evidence>
<feature type="signal peptide" evidence="2">
    <location>
        <begin position="1"/>
        <end position="22"/>
    </location>
</feature>
<proteinExistence type="predicted"/>
<feature type="transmembrane region" description="Helical" evidence="1">
    <location>
        <begin position="282"/>
        <end position="308"/>
    </location>
</feature>
<organism evidence="3">
    <name type="scientific">Fusarium acuminatum CS5907</name>
    <dbReference type="NCBI Taxonomy" id="1318461"/>
    <lineage>
        <taxon>Eukaryota</taxon>
        <taxon>Fungi</taxon>
        <taxon>Dikarya</taxon>
        <taxon>Ascomycota</taxon>
        <taxon>Pezizomycotina</taxon>
        <taxon>Sordariomycetes</taxon>
        <taxon>Hypocreomycetidae</taxon>
        <taxon>Hypocreales</taxon>
        <taxon>Nectriaceae</taxon>
        <taxon>Fusarium</taxon>
        <taxon>Fusarium tricinctum species complex</taxon>
    </lineage>
</organism>
<feature type="transmembrane region" description="Helical" evidence="1">
    <location>
        <begin position="220"/>
        <end position="243"/>
    </location>
</feature>
<dbReference type="EMBL" id="CBMG010002225">
    <property type="protein sequence ID" value="CEG03759.1"/>
    <property type="molecule type" value="Genomic_DNA"/>
</dbReference>